<name>A0ABS0LQP6_9LACT</name>
<accession>A0ABS0LQP6</accession>
<evidence type="ECO:0000313" key="3">
    <source>
        <dbReference type="Proteomes" id="UP000721415"/>
    </source>
</evidence>
<dbReference type="EMBL" id="JACBXQ010000003">
    <property type="protein sequence ID" value="MBG9986393.1"/>
    <property type="molecule type" value="Genomic_DNA"/>
</dbReference>
<keyword evidence="3" id="KW-1185">Reference proteome</keyword>
<protein>
    <submittedName>
        <fullName evidence="2">CpXC domain-containing protein</fullName>
    </submittedName>
</protein>
<dbReference type="Pfam" id="PF14353">
    <property type="entry name" value="CpXC"/>
    <property type="match status" value="1"/>
</dbReference>
<dbReference type="RefSeq" id="WP_197115316.1">
    <property type="nucleotide sequence ID" value="NZ_JACBXQ010000003.1"/>
</dbReference>
<proteinExistence type="predicted"/>
<sequence length="225" mass="25918">MPQTIHVQCPICQTKSSRLIETAINAQLHPELKQELLNGSLLGFKCEHCGTNRQIETQIMYHDPEKKLLIYVAPNFNENRDQIINGLEQILKEEEIDASDYHLRITTSVPQLVEKIQISDVGMDDQTIEVVKLLTDGLFAQQEPDRKVINRYFMVKDDEPKFLYLTEDEQLLVDYHPTLSEFVLDKFGKELNKQHLGRFLIVDQQWATNIANNLPGTGPLKTESE</sequence>
<feature type="domain" description="CpXC" evidence="1">
    <location>
        <begin position="7"/>
        <end position="132"/>
    </location>
</feature>
<evidence type="ECO:0000259" key="1">
    <source>
        <dbReference type="Pfam" id="PF14353"/>
    </source>
</evidence>
<comment type="caution">
    <text evidence="2">The sequence shown here is derived from an EMBL/GenBank/DDBJ whole genome shotgun (WGS) entry which is preliminary data.</text>
</comment>
<evidence type="ECO:0000313" key="2">
    <source>
        <dbReference type="EMBL" id="MBG9986393.1"/>
    </source>
</evidence>
<dbReference type="Proteomes" id="UP000721415">
    <property type="component" value="Unassembled WGS sequence"/>
</dbReference>
<reference evidence="2 3" key="1">
    <citation type="submission" date="2020-07" db="EMBL/GenBank/DDBJ databases">
        <title>Facklamia lactis sp. nov., isolated from raw milk.</title>
        <authorList>
            <person name="Doll E.V."/>
            <person name="Huptas C."/>
            <person name="Staib L."/>
            <person name="Wenning M."/>
            <person name="Scherer S."/>
        </authorList>
    </citation>
    <scope>NUCLEOTIDE SEQUENCE [LARGE SCALE GENOMIC DNA]</scope>
    <source>
        <strain evidence="2 3">DSM 111018</strain>
    </source>
</reference>
<dbReference type="InterPro" id="IPR025682">
    <property type="entry name" value="CpXC_dom"/>
</dbReference>
<gene>
    <name evidence="2" type="ORF">HZY91_05740</name>
</gene>
<organism evidence="2 3">
    <name type="scientific">Facklamia lactis</name>
    <dbReference type="NCBI Taxonomy" id="2749967"/>
    <lineage>
        <taxon>Bacteria</taxon>
        <taxon>Bacillati</taxon>
        <taxon>Bacillota</taxon>
        <taxon>Bacilli</taxon>
        <taxon>Lactobacillales</taxon>
        <taxon>Aerococcaceae</taxon>
        <taxon>Facklamia</taxon>
    </lineage>
</organism>